<feature type="region of interest" description="Disordered" evidence="1">
    <location>
        <begin position="229"/>
        <end position="259"/>
    </location>
</feature>
<organism evidence="3 4">
    <name type="scientific">Anopheles stephensi</name>
    <name type="common">Indo-Pakistan malaria mosquito</name>
    <dbReference type="NCBI Taxonomy" id="30069"/>
    <lineage>
        <taxon>Eukaryota</taxon>
        <taxon>Metazoa</taxon>
        <taxon>Ecdysozoa</taxon>
        <taxon>Arthropoda</taxon>
        <taxon>Hexapoda</taxon>
        <taxon>Insecta</taxon>
        <taxon>Pterygota</taxon>
        <taxon>Neoptera</taxon>
        <taxon>Endopterygota</taxon>
        <taxon>Diptera</taxon>
        <taxon>Nematocera</taxon>
        <taxon>Culicoidea</taxon>
        <taxon>Culicidae</taxon>
        <taxon>Anophelinae</taxon>
        <taxon>Anopheles</taxon>
    </lineage>
</organism>
<reference evidence="4" key="1">
    <citation type="journal article" date="2014" name="Genome Biol.">
        <title>Genome analysis of a major urban malaria vector mosquito, Anopheles stephensi.</title>
        <authorList>
            <person name="Jiang X."/>
            <person name="Peery A."/>
            <person name="Hall A.B."/>
            <person name="Sharma A."/>
            <person name="Chen X.G."/>
            <person name="Waterhouse R.M."/>
            <person name="Komissarov A."/>
            <person name="Riehle M.M."/>
            <person name="Shouche Y."/>
            <person name="Sharakhova M.V."/>
            <person name="Lawson D."/>
            <person name="Pakpour N."/>
            <person name="Arensburger P."/>
            <person name="Davidson V.L."/>
            <person name="Eiglmeier K."/>
            <person name="Emrich S."/>
            <person name="George P."/>
            <person name="Kennedy R.C."/>
            <person name="Mane S.P."/>
            <person name="Maslen G."/>
            <person name="Oringanje C."/>
            <person name="Qi Y."/>
            <person name="Settlage R."/>
            <person name="Tojo M."/>
            <person name="Tubio J.M."/>
            <person name="Unger M.F."/>
            <person name="Wang B."/>
            <person name="Vernick K.D."/>
            <person name="Ribeiro J.M."/>
            <person name="James A.A."/>
            <person name="Michel K."/>
            <person name="Riehle M.A."/>
            <person name="Luckhart S."/>
            <person name="Sharakhov I.V."/>
            <person name="Tu Z."/>
        </authorList>
    </citation>
    <scope>NUCLEOTIDE SEQUENCE [LARGE SCALE GENOMIC DNA]</scope>
    <source>
        <strain evidence="4">Indian</strain>
    </source>
</reference>
<dbReference type="KEGG" id="aste:118508881"/>
<dbReference type="PANTHER" id="PTHR23247:SF2">
    <property type="entry name" value="COILED-COIL DOMAIN-CONTAINING PROTEIN 34"/>
    <property type="match status" value="1"/>
</dbReference>
<evidence type="ECO:0000313" key="3">
    <source>
        <dbReference type="EnsemblMetazoa" id="ASTEI01595-PA"/>
    </source>
</evidence>
<dbReference type="RefSeq" id="XP_035904587.1">
    <property type="nucleotide sequence ID" value="XM_036048694.1"/>
</dbReference>
<evidence type="ECO:0000313" key="4">
    <source>
        <dbReference type="Proteomes" id="UP000076408"/>
    </source>
</evidence>
<dbReference type="Proteomes" id="UP000076408">
    <property type="component" value="Unassembled WGS sequence"/>
</dbReference>
<dbReference type="EnsemblMetazoa" id="ASTEI01595-RA">
    <property type="protein sequence ID" value="ASTEI01595-PA"/>
    <property type="gene ID" value="ASTEI01595"/>
</dbReference>
<dbReference type="VEuPathDB" id="VectorBase:ASTE001704"/>
<feature type="compositionally biased region" description="Basic and acidic residues" evidence="1">
    <location>
        <begin position="17"/>
        <end position="26"/>
    </location>
</feature>
<dbReference type="OrthoDB" id="6591885at2759"/>
<feature type="compositionally biased region" description="Basic and acidic residues" evidence="1">
    <location>
        <begin position="245"/>
        <end position="259"/>
    </location>
</feature>
<sequence length="348" mass="40072">MDLPEATLELHSNNCAQKEDKGEESNGIKAVHVSTGWESQDSDTDDGEDNDCPALKNDVNETDLCRAFDLMTLNGTKQKAYGEHKKDEFPEDGCGENDDNDCSLLTHVSNDNHQPLSKIDDCDSSSDSSVTLVLCSEDEGEPQCFSTDRGGGDAGQNMDTDPRRQIIKVTVVHKGRDRDPEAYRKWLKAKNEEIRKNREKEMLQKQELHRQKALEAEQRELTNKKKIQEWMERKKQNCKKSSTKPAKDKPLDTSSEHLQCDPDTKYKKWLLKVRKQEEEKRLRDLTVKQLEQKIQQEKKKISEEIYQEWLKNAKYKPKPVPLNQGPNTLRGTVSKIFINPEPWKSNCE</sequence>
<dbReference type="Pfam" id="PF13904">
    <property type="entry name" value="CCDC34"/>
    <property type="match status" value="1"/>
</dbReference>
<feature type="domain" description="Coiled-coil" evidence="2">
    <location>
        <begin position="181"/>
        <end position="343"/>
    </location>
</feature>
<dbReference type="OMA" id="CAQKEDK"/>
<dbReference type="PANTHER" id="PTHR23247">
    <property type="entry name" value="NY-REN-41 ANTIGEN L15 -RELATED"/>
    <property type="match status" value="1"/>
</dbReference>
<accession>A0A182XZF9</accession>
<dbReference type="AlphaFoldDB" id="A0A182XZF9"/>
<dbReference type="VEuPathDB" id="VectorBase:ASTEI20_040799"/>
<dbReference type="GeneID" id="118508881"/>
<keyword evidence="4" id="KW-1185">Reference proteome</keyword>
<proteinExistence type="predicted"/>
<protein>
    <recommendedName>
        <fullName evidence="2">Coiled-coil domain-containing protein</fullName>
    </recommendedName>
</protein>
<feature type="compositionally biased region" description="Acidic residues" evidence="1">
    <location>
        <begin position="40"/>
        <end position="51"/>
    </location>
</feature>
<feature type="region of interest" description="Disordered" evidence="1">
    <location>
        <begin position="1"/>
        <end position="56"/>
    </location>
</feature>
<dbReference type="InterPro" id="IPR025259">
    <property type="entry name" value="CCDC34/181"/>
</dbReference>
<evidence type="ECO:0000259" key="2">
    <source>
        <dbReference type="Pfam" id="PF13904"/>
    </source>
</evidence>
<dbReference type="VEuPathDB" id="VectorBase:ASTEI01595"/>
<dbReference type="STRING" id="30069.A0A182XZF9"/>
<dbReference type="InterPro" id="IPR045323">
    <property type="entry name" value="CCDC34"/>
</dbReference>
<name>A0A182XZF9_ANOST</name>
<evidence type="ECO:0000256" key="1">
    <source>
        <dbReference type="SAM" id="MobiDB-lite"/>
    </source>
</evidence>
<reference evidence="3" key="2">
    <citation type="submission" date="2020-05" db="UniProtKB">
        <authorList>
            <consortium name="EnsemblMetazoa"/>
        </authorList>
    </citation>
    <scope>IDENTIFICATION</scope>
    <source>
        <strain evidence="3">Indian</strain>
    </source>
</reference>